<feature type="transmembrane region" description="Helical" evidence="5">
    <location>
        <begin position="160"/>
        <end position="181"/>
    </location>
</feature>
<organism evidence="7 8">
    <name type="scientific">Modicisalibacter luteus</name>
    <dbReference type="NCBI Taxonomy" id="453962"/>
    <lineage>
        <taxon>Bacteria</taxon>
        <taxon>Pseudomonadati</taxon>
        <taxon>Pseudomonadota</taxon>
        <taxon>Gammaproteobacteria</taxon>
        <taxon>Oceanospirillales</taxon>
        <taxon>Halomonadaceae</taxon>
        <taxon>Modicisalibacter</taxon>
    </lineage>
</organism>
<dbReference type="PROSITE" id="PS50850">
    <property type="entry name" value="MFS"/>
    <property type="match status" value="1"/>
</dbReference>
<feature type="transmembrane region" description="Helical" evidence="5">
    <location>
        <begin position="229"/>
        <end position="247"/>
    </location>
</feature>
<comment type="caution">
    <text evidence="7">The sequence shown here is derived from an EMBL/GenBank/DDBJ whole genome shotgun (WGS) entry which is preliminary data.</text>
</comment>
<dbReference type="RefSeq" id="WP_019017607.1">
    <property type="nucleotide sequence ID" value="NZ_BMXD01000001.1"/>
</dbReference>
<keyword evidence="3 5" id="KW-1133">Transmembrane helix</keyword>
<dbReference type="InterPro" id="IPR036259">
    <property type="entry name" value="MFS_trans_sf"/>
</dbReference>
<comment type="subcellular location">
    <subcellularLocation>
        <location evidence="1">Membrane</location>
        <topology evidence="1">Multi-pass membrane protein</topology>
    </subcellularLocation>
</comment>
<feature type="domain" description="Major facilitator superfamily (MFS) profile" evidence="6">
    <location>
        <begin position="1"/>
        <end position="384"/>
    </location>
</feature>
<evidence type="ECO:0000256" key="5">
    <source>
        <dbReference type="SAM" id="Phobius"/>
    </source>
</evidence>
<dbReference type="Proteomes" id="UP001595640">
    <property type="component" value="Unassembled WGS sequence"/>
</dbReference>
<evidence type="ECO:0000256" key="3">
    <source>
        <dbReference type="ARBA" id="ARBA00022989"/>
    </source>
</evidence>
<keyword evidence="2 5" id="KW-0812">Transmembrane</keyword>
<proteinExistence type="predicted"/>
<dbReference type="InterPro" id="IPR011701">
    <property type="entry name" value="MFS"/>
</dbReference>
<sequence length="384" mass="39342">MNILRLAFALCMITTAVNLQAPLYAALAAVGGLGVGASTLAFASYVVGVLPVLLVLSGLSDRLGRRPLILAALSLALGATALTLLFPGLVTLGIARFLMGIGTALASAVAPAYMLELYRGQDARVPATWVTASTSLGFGLGAAVTSLFVLQSPSLTPPSLWLYLGVGGMALALVATLRDAAPRQPASSMLRLPAYHPGTIPFGLAILLAWATVGVVIAILPSVLATHGLSAWSGFATFGICSCGVLFQPWARRLSSRTAVQLGLVILPLAYAMIAWGALQGSLVAVMLGTVAASSACYGFVYLGGLSGVMALAGLEENVRASAGFFLMAYLGFSLPVVITGVLVDVVGQELALACFGIALTIGSVGVGVCLQYRRGKLEEDITI</sequence>
<feature type="transmembrane region" description="Helical" evidence="5">
    <location>
        <begin position="202"/>
        <end position="223"/>
    </location>
</feature>
<dbReference type="Gene3D" id="1.20.1250.20">
    <property type="entry name" value="MFS general substrate transporter like domains"/>
    <property type="match status" value="1"/>
</dbReference>
<feature type="transmembrane region" description="Helical" evidence="5">
    <location>
        <begin position="350"/>
        <end position="371"/>
    </location>
</feature>
<protein>
    <submittedName>
        <fullName evidence="7">MFS transporter</fullName>
    </submittedName>
</protein>
<accession>A0ABV7M3W8</accession>
<dbReference type="PROSITE" id="PS00216">
    <property type="entry name" value="SUGAR_TRANSPORT_1"/>
    <property type="match status" value="1"/>
</dbReference>
<dbReference type="PANTHER" id="PTHR23521">
    <property type="entry name" value="TRANSPORTER MFS SUPERFAMILY"/>
    <property type="match status" value="1"/>
</dbReference>
<keyword evidence="8" id="KW-1185">Reference proteome</keyword>
<feature type="transmembrane region" description="Helical" evidence="5">
    <location>
        <begin position="68"/>
        <end position="88"/>
    </location>
</feature>
<gene>
    <name evidence="7" type="ORF">ACFOEI_14880</name>
</gene>
<feature type="transmembrane region" description="Helical" evidence="5">
    <location>
        <begin position="127"/>
        <end position="148"/>
    </location>
</feature>
<dbReference type="InterPro" id="IPR020846">
    <property type="entry name" value="MFS_dom"/>
</dbReference>
<name>A0ABV7M3W8_9GAMM</name>
<dbReference type="SUPFAM" id="SSF103473">
    <property type="entry name" value="MFS general substrate transporter"/>
    <property type="match status" value="1"/>
</dbReference>
<feature type="transmembrane region" description="Helical" evidence="5">
    <location>
        <begin position="35"/>
        <end position="56"/>
    </location>
</feature>
<reference evidence="8" key="1">
    <citation type="journal article" date="2019" name="Int. J. Syst. Evol. Microbiol.">
        <title>The Global Catalogue of Microorganisms (GCM) 10K type strain sequencing project: providing services to taxonomists for standard genome sequencing and annotation.</title>
        <authorList>
            <consortium name="The Broad Institute Genomics Platform"/>
            <consortium name="The Broad Institute Genome Sequencing Center for Infectious Disease"/>
            <person name="Wu L."/>
            <person name="Ma J."/>
        </authorList>
    </citation>
    <scope>NUCLEOTIDE SEQUENCE [LARGE SCALE GENOMIC DNA]</scope>
    <source>
        <strain evidence="8">KCTC 12847</strain>
    </source>
</reference>
<evidence type="ECO:0000256" key="4">
    <source>
        <dbReference type="ARBA" id="ARBA00023136"/>
    </source>
</evidence>
<evidence type="ECO:0000259" key="6">
    <source>
        <dbReference type="PROSITE" id="PS50850"/>
    </source>
</evidence>
<feature type="transmembrane region" description="Helical" evidence="5">
    <location>
        <begin position="325"/>
        <end position="344"/>
    </location>
</feature>
<feature type="transmembrane region" description="Helical" evidence="5">
    <location>
        <begin position="259"/>
        <end position="279"/>
    </location>
</feature>
<evidence type="ECO:0000256" key="2">
    <source>
        <dbReference type="ARBA" id="ARBA00022692"/>
    </source>
</evidence>
<feature type="transmembrane region" description="Helical" evidence="5">
    <location>
        <begin position="94"/>
        <end position="115"/>
    </location>
</feature>
<evidence type="ECO:0000256" key="1">
    <source>
        <dbReference type="ARBA" id="ARBA00004141"/>
    </source>
</evidence>
<evidence type="ECO:0000313" key="7">
    <source>
        <dbReference type="EMBL" id="MFC3293339.1"/>
    </source>
</evidence>
<dbReference type="PANTHER" id="PTHR23521:SF3">
    <property type="entry name" value="MFS TRANSPORTER"/>
    <property type="match status" value="1"/>
</dbReference>
<feature type="transmembrane region" description="Helical" evidence="5">
    <location>
        <begin position="285"/>
        <end position="313"/>
    </location>
</feature>
<keyword evidence="4 5" id="KW-0472">Membrane</keyword>
<evidence type="ECO:0000313" key="8">
    <source>
        <dbReference type="Proteomes" id="UP001595640"/>
    </source>
</evidence>
<dbReference type="EMBL" id="JBHRUH010000031">
    <property type="protein sequence ID" value="MFC3293339.1"/>
    <property type="molecule type" value="Genomic_DNA"/>
</dbReference>
<dbReference type="Pfam" id="PF07690">
    <property type="entry name" value="MFS_1"/>
    <property type="match status" value="1"/>
</dbReference>
<dbReference type="InterPro" id="IPR005829">
    <property type="entry name" value="Sugar_transporter_CS"/>
</dbReference>